<evidence type="ECO:0000256" key="1">
    <source>
        <dbReference type="ARBA" id="ARBA00004370"/>
    </source>
</evidence>
<dbReference type="GO" id="GO:0071555">
    <property type="term" value="P:cell wall organization"/>
    <property type="evidence" value="ECO:0007669"/>
    <property type="project" value="TreeGrafter"/>
</dbReference>
<keyword evidence="4" id="KW-1133">Transmembrane helix</keyword>
<dbReference type="GO" id="GO:0004180">
    <property type="term" value="F:carboxypeptidase activity"/>
    <property type="evidence" value="ECO:0007669"/>
    <property type="project" value="UniProtKB-KW"/>
</dbReference>
<gene>
    <name evidence="7" type="ORF">G3M78_14580</name>
</gene>
<keyword evidence="2" id="KW-0121">Carboxypeptidase</keyword>
<dbReference type="KEGG" id="nva:G3M78_14580"/>
<dbReference type="InterPro" id="IPR036138">
    <property type="entry name" value="PBP_dimer_sf"/>
</dbReference>
<feature type="domain" description="Penicillin-binding protein transpeptidase" evidence="5">
    <location>
        <begin position="252"/>
        <end position="560"/>
    </location>
</feature>
<evidence type="ECO:0000313" key="8">
    <source>
        <dbReference type="Proteomes" id="UP000594464"/>
    </source>
</evidence>
<dbReference type="Gene3D" id="3.40.710.10">
    <property type="entry name" value="DD-peptidase/beta-lactamase superfamily"/>
    <property type="match status" value="1"/>
</dbReference>
<protein>
    <submittedName>
        <fullName evidence="7">Penicillin-binding protein 2</fullName>
    </submittedName>
</protein>
<dbReference type="PANTHER" id="PTHR30627:SF1">
    <property type="entry name" value="PEPTIDOGLYCAN D,D-TRANSPEPTIDASE FTSI"/>
    <property type="match status" value="1"/>
</dbReference>
<feature type="domain" description="Penicillin-binding protein dimerisation" evidence="6">
    <location>
        <begin position="67"/>
        <end position="209"/>
    </location>
</feature>
<evidence type="ECO:0000256" key="3">
    <source>
        <dbReference type="ARBA" id="ARBA00023136"/>
    </source>
</evidence>
<dbReference type="Pfam" id="PF00905">
    <property type="entry name" value="Transpeptidase"/>
    <property type="match status" value="1"/>
</dbReference>
<keyword evidence="2" id="KW-0378">Hydrolase</keyword>
<feature type="transmembrane region" description="Helical" evidence="4">
    <location>
        <begin position="21"/>
        <end position="41"/>
    </location>
</feature>
<evidence type="ECO:0000259" key="5">
    <source>
        <dbReference type="Pfam" id="PF00905"/>
    </source>
</evidence>
<name>A0A7T0G4J5_9BACT</name>
<proteinExistence type="predicted"/>
<keyword evidence="4" id="KW-0812">Transmembrane</keyword>
<dbReference type="GO" id="GO:0008658">
    <property type="term" value="F:penicillin binding"/>
    <property type="evidence" value="ECO:0007669"/>
    <property type="project" value="InterPro"/>
</dbReference>
<dbReference type="EMBL" id="CP048620">
    <property type="protein sequence ID" value="QPJ66560.1"/>
    <property type="molecule type" value="Genomic_DNA"/>
</dbReference>
<dbReference type="SUPFAM" id="SSF56519">
    <property type="entry name" value="Penicillin binding protein dimerisation domain"/>
    <property type="match status" value="1"/>
</dbReference>
<keyword evidence="2" id="KW-0645">Protease</keyword>
<dbReference type="InterPro" id="IPR012338">
    <property type="entry name" value="Beta-lactam/transpept-like"/>
</dbReference>
<sequence length="582" mass="64050">MTRSKKKSPEKNEGQGFNFRLGLVTSIFILFAGALSARLFYLQIIQHEELVAQSEKQYQSAVKIYYGRGAIFDRNGTPLAANIEAESVYVSPVEIFNKKEAARHLSKTLNLSFDSVLKKISTDKQFAWIKRKCDLREIDALRALNLAGVGFIVEHKRYYPKRELAANVLGFVGLDNQGLSGVELYHHELLKGFTQLKVMEKDARGRPVSAFSSMINADRGSSDVVLTLDEVIQFTAEYHLKKQVEAYKAKSGIAVVMDPNSGEILALASAPQFNPNQYGSYKPAAWRNNIVGSSYEPGSIFKPIIAAAALDQGLARPQDIFFCENGSFKLGRTHIGEAANHKFGWLTLRDIISKSSNIGSIKIAQQVGEQTFYDYMKKFGFGEKSGIDLPGEAGGQLKEPERWSKLSLASISFGQEVGVTPIQMISALSSIANGGRLMQPHVAKAVMKNGQKVKTFPARPVKRVISERASKQMVDILKTVVKEGTGGNAAIDGYEVAGKTGTAQKYNQQTKSYSQDDYISSFIGFVPADAPRLAILVMIDEPRGSYWGGTVAAPVFKDIAEKALRYLNVPSTKETVFILDRA</sequence>
<evidence type="ECO:0000313" key="7">
    <source>
        <dbReference type="EMBL" id="QPJ66560.1"/>
    </source>
</evidence>
<dbReference type="InterPro" id="IPR001460">
    <property type="entry name" value="PCN-bd_Tpept"/>
</dbReference>
<dbReference type="InterPro" id="IPR050515">
    <property type="entry name" value="Beta-lactam/transpept"/>
</dbReference>
<reference evidence="8" key="1">
    <citation type="submission" date="2020-02" db="EMBL/GenBank/DDBJ databases">
        <title>Genomic and physiological characterization of two novel Nitrospinaceae genera.</title>
        <authorList>
            <person name="Mueller A.J."/>
            <person name="Jung M.-Y."/>
            <person name="Strachan C.R."/>
            <person name="Herbold C.W."/>
            <person name="Kirkegaard R.H."/>
            <person name="Daims H."/>
        </authorList>
    </citation>
    <scope>NUCLEOTIDE SEQUENCE [LARGE SCALE GENOMIC DNA]</scope>
</reference>
<dbReference type="Gene3D" id="1.10.150.770">
    <property type="match status" value="1"/>
</dbReference>
<dbReference type="GO" id="GO:0005886">
    <property type="term" value="C:plasma membrane"/>
    <property type="evidence" value="ECO:0007669"/>
    <property type="project" value="TreeGrafter"/>
</dbReference>
<dbReference type="AlphaFoldDB" id="A0A7T0G4J5"/>
<evidence type="ECO:0000256" key="2">
    <source>
        <dbReference type="ARBA" id="ARBA00022645"/>
    </source>
</evidence>
<comment type="subcellular location">
    <subcellularLocation>
        <location evidence="1">Membrane</location>
    </subcellularLocation>
</comment>
<evidence type="ECO:0000256" key="4">
    <source>
        <dbReference type="SAM" id="Phobius"/>
    </source>
</evidence>
<dbReference type="Gene3D" id="3.30.450.330">
    <property type="match status" value="1"/>
</dbReference>
<accession>A0A7T0G4J5</accession>
<keyword evidence="3 4" id="KW-0472">Membrane</keyword>
<dbReference type="Proteomes" id="UP000594464">
    <property type="component" value="Chromosome"/>
</dbReference>
<dbReference type="PANTHER" id="PTHR30627">
    <property type="entry name" value="PEPTIDOGLYCAN D,D-TRANSPEPTIDASE"/>
    <property type="match status" value="1"/>
</dbReference>
<dbReference type="Pfam" id="PF03717">
    <property type="entry name" value="PBP_dimer"/>
    <property type="match status" value="1"/>
</dbReference>
<organism evidence="7 8">
    <name type="scientific">Candidatus Nitrohelix vancouverensis</name>
    <dbReference type="NCBI Taxonomy" id="2705534"/>
    <lineage>
        <taxon>Bacteria</taxon>
        <taxon>Pseudomonadati</taxon>
        <taxon>Nitrospinota/Tectimicrobiota group</taxon>
        <taxon>Nitrospinota</taxon>
        <taxon>Nitrospinia</taxon>
        <taxon>Nitrospinales</taxon>
        <taxon>Nitrospinaceae</taxon>
        <taxon>Candidatus Nitrohelix</taxon>
    </lineage>
</organism>
<dbReference type="SUPFAM" id="SSF56601">
    <property type="entry name" value="beta-lactamase/transpeptidase-like"/>
    <property type="match status" value="1"/>
</dbReference>
<evidence type="ECO:0000259" key="6">
    <source>
        <dbReference type="Pfam" id="PF03717"/>
    </source>
</evidence>
<dbReference type="InterPro" id="IPR005311">
    <property type="entry name" value="PBP_dimer"/>
</dbReference>
<dbReference type="Gene3D" id="3.90.1310.10">
    <property type="entry name" value="Penicillin-binding protein 2a (Domain 2)"/>
    <property type="match status" value="1"/>
</dbReference>